<keyword evidence="6" id="KW-1185">Reference proteome</keyword>
<dbReference type="InterPro" id="IPR006709">
    <property type="entry name" value="SSU_processome_Utp14"/>
</dbReference>
<feature type="compositionally biased region" description="Basic and acidic residues" evidence="4">
    <location>
        <begin position="604"/>
        <end position="626"/>
    </location>
</feature>
<feature type="compositionally biased region" description="Basic and acidic residues" evidence="4">
    <location>
        <begin position="398"/>
        <end position="409"/>
    </location>
</feature>
<feature type="compositionally biased region" description="Acidic residues" evidence="4">
    <location>
        <begin position="129"/>
        <end position="149"/>
    </location>
</feature>
<feature type="compositionally biased region" description="Acidic residues" evidence="4">
    <location>
        <begin position="201"/>
        <end position="238"/>
    </location>
</feature>
<feature type="compositionally biased region" description="Low complexity" evidence="4">
    <location>
        <begin position="410"/>
        <end position="423"/>
    </location>
</feature>
<evidence type="ECO:0000313" key="5">
    <source>
        <dbReference type="EMBL" id="KAJ9151235.1"/>
    </source>
</evidence>
<feature type="compositionally biased region" description="Acidic residues" evidence="4">
    <location>
        <begin position="171"/>
        <end position="185"/>
    </location>
</feature>
<accession>A0AA38S895</accession>
<feature type="region of interest" description="Disordered" evidence="4">
    <location>
        <begin position="739"/>
        <end position="781"/>
    </location>
</feature>
<dbReference type="AlphaFoldDB" id="A0AA38S895"/>
<reference evidence="5" key="1">
    <citation type="submission" date="2022-07" db="EMBL/GenBank/DDBJ databases">
        <title>Fungi with potential for degradation of polypropylene.</title>
        <authorList>
            <person name="Gostincar C."/>
        </authorList>
    </citation>
    <scope>NUCLEOTIDE SEQUENCE</scope>
    <source>
        <strain evidence="5">EXF-13308</strain>
    </source>
</reference>
<feature type="compositionally biased region" description="Basic and acidic residues" evidence="4">
    <location>
        <begin position="521"/>
        <end position="546"/>
    </location>
</feature>
<feature type="compositionally biased region" description="Basic and acidic residues" evidence="4">
    <location>
        <begin position="575"/>
        <end position="584"/>
    </location>
</feature>
<evidence type="ECO:0000313" key="6">
    <source>
        <dbReference type="Proteomes" id="UP001174694"/>
    </source>
</evidence>
<feature type="compositionally biased region" description="Basic residues" evidence="4">
    <location>
        <begin position="446"/>
        <end position="462"/>
    </location>
</feature>
<feature type="compositionally biased region" description="Basic residues" evidence="4">
    <location>
        <begin position="843"/>
        <end position="857"/>
    </location>
</feature>
<feature type="compositionally biased region" description="Acidic residues" evidence="4">
    <location>
        <begin position="103"/>
        <end position="117"/>
    </location>
</feature>
<protein>
    <submittedName>
        <fullName evidence="5">U3 small nucleolar RNA-associated protein 14</fullName>
    </submittedName>
</protein>
<feature type="compositionally biased region" description="Basic residues" evidence="4">
    <location>
        <begin position="742"/>
        <end position="754"/>
    </location>
</feature>
<evidence type="ECO:0000256" key="2">
    <source>
        <dbReference type="ARBA" id="ARBA00022553"/>
    </source>
</evidence>
<feature type="region of interest" description="Disordered" evidence="4">
    <location>
        <begin position="1"/>
        <end position="269"/>
    </location>
</feature>
<feature type="compositionally biased region" description="Acidic residues" evidence="4">
    <location>
        <begin position="78"/>
        <end position="89"/>
    </location>
</feature>
<dbReference type="PANTHER" id="PTHR14150">
    <property type="entry name" value="U3 SMALL NUCLEOLAR RNA-ASSOCIATED PROTEIN 14"/>
    <property type="match status" value="1"/>
</dbReference>
<feature type="compositionally biased region" description="Basic and acidic residues" evidence="4">
    <location>
        <begin position="161"/>
        <end position="170"/>
    </location>
</feature>
<sequence>MPRRQSSGRQSGGRAQPTAQSQKKPNKKTTARSRATALDAFAIAAKQVKPDRRVLAHGRDRDLDPEPASGHRKHRRDEDEDEDGDDGSDSDAAPRKKQRAAFDDDDEGAGSDDDVASDSEGHEWRVGVDEDDDSEIDSDEAFDEEDEERFEGFTFRGSSSKGDRREKGDLSEDDDESEGDDDDNDSLGSDAIDLATALDQYSDDESSAADDESGSGSEEEEESASESPDEDEDEDEEDPSKLGALQSLIKGYAGAEDDDSGAADGTAQSKSKISLKDLGLFGVKDPHMKKSLKLLNKEEKATKSGSTKKLEVPLAKRQQDRLLRAAAYEKTSETLNRWTETVKHNRRADHLIFPLANTLPNAGLDNGELLPLTRKTAASELEQTIMSIMEESGLGPSSREKEEQAEREAAAAAAGAAPSISRAELQELWAQRRRDRELQSREQARAKRIKKIKSKTYRRVHRKEQLRDEQAAEEAMAAEGGGPDSEEEREALHRQRAMERVGARHRESKWARRAAKVGRAAWDDDFRGGLTDMARRDEELRRRVEGKNAGSGDEDDDNDDDEGADGFDEEEEDDRDRLLRKLDELEGDDDGPRQSGLMGMKFMQRAEEARKRENDELVAQMRRELLSDAEEEDEDAEIAEVGRRTYGVPKAKSQTRSEDLQKAADGPSEGRAQNSKFVKASSASSLSLSAPTVDTQPSASGSAGAWSRAGTSERRKDKKHASASAAAELDLNSAILIAKPAKSSKSKNQPKARRAAAAAAAAGGDQQQPASEASGSDSEADLHLPLALRDHELVARAFAGEDVVGEFEAEKAAAASEDDEKVVDNTLPGWGSWVGEGVSERDRRRHQGRFLTKKQGVRKADRKDAKLERVVITEKKVKKNDKYLATQLPHPFESREQYERSLRLPLGPEWMTKESFQDATKPRVIVKQGVIAPMLKPVL</sequence>
<feature type="region of interest" description="Disordered" evidence="4">
    <location>
        <begin position="390"/>
        <end position="725"/>
    </location>
</feature>
<feature type="compositionally biased region" description="Low complexity" evidence="4">
    <location>
        <begin position="698"/>
        <end position="710"/>
    </location>
</feature>
<name>A0AA38S895_9PEZI</name>
<evidence type="ECO:0000256" key="4">
    <source>
        <dbReference type="SAM" id="MobiDB-lite"/>
    </source>
</evidence>
<comment type="subcellular location">
    <subcellularLocation>
        <location evidence="1">Nucleus</location>
        <location evidence="1">Nucleolus</location>
    </subcellularLocation>
</comment>
<proteinExistence type="predicted"/>
<feature type="compositionally biased region" description="Low complexity" evidence="4">
    <location>
        <begin position="680"/>
        <end position="690"/>
    </location>
</feature>
<feature type="compositionally biased region" description="Basic and acidic residues" evidence="4">
    <location>
        <begin position="48"/>
        <end position="64"/>
    </location>
</feature>
<feature type="compositionally biased region" description="Low complexity" evidence="4">
    <location>
        <begin position="1"/>
        <end position="16"/>
    </location>
</feature>
<feature type="region of interest" description="Disordered" evidence="4">
    <location>
        <begin position="833"/>
        <end position="864"/>
    </location>
</feature>
<dbReference type="Pfam" id="PF04615">
    <property type="entry name" value="Utp14"/>
    <property type="match status" value="1"/>
</dbReference>
<feature type="compositionally biased region" description="Acidic residues" evidence="4">
    <location>
        <begin position="627"/>
        <end position="638"/>
    </location>
</feature>
<dbReference type="Proteomes" id="UP001174694">
    <property type="component" value="Unassembled WGS sequence"/>
</dbReference>
<dbReference type="GO" id="GO:0032040">
    <property type="term" value="C:small-subunit processome"/>
    <property type="evidence" value="ECO:0007669"/>
    <property type="project" value="InterPro"/>
</dbReference>
<comment type="caution">
    <text evidence="5">The sequence shown here is derived from an EMBL/GenBank/DDBJ whole genome shotgun (WGS) entry which is preliminary data.</text>
</comment>
<evidence type="ECO:0000256" key="1">
    <source>
        <dbReference type="ARBA" id="ARBA00004604"/>
    </source>
</evidence>
<dbReference type="GO" id="GO:0006364">
    <property type="term" value="P:rRNA processing"/>
    <property type="evidence" value="ECO:0007669"/>
    <property type="project" value="InterPro"/>
</dbReference>
<keyword evidence="2" id="KW-0597">Phosphoprotein</keyword>
<feature type="compositionally biased region" description="Basic and acidic residues" evidence="4">
    <location>
        <begin position="490"/>
        <end position="510"/>
    </location>
</feature>
<gene>
    <name evidence="5" type="ORF">NKR23_g3308</name>
</gene>
<feature type="compositionally biased region" description="Acidic residues" evidence="4">
    <location>
        <begin position="552"/>
        <end position="574"/>
    </location>
</feature>
<keyword evidence="3" id="KW-0539">Nucleus</keyword>
<evidence type="ECO:0000256" key="3">
    <source>
        <dbReference type="ARBA" id="ARBA00023242"/>
    </source>
</evidence>
<dbReference type="EMBL" id="JANBVO010000006">
    <property type="protein sequence ID" value="KAJ9151235.1"/>
    <property type="molecule type" value="Genomic_DNA"/>
</dbReference>
<organism evidence="5 6">
    <name type="scientific">Pleurostoma richardsiae</name>
    <dbReference type="NCBI Taxonomy" id="41990"/>
    <lineage>
        <taxon>Eukaryota</taxon>
        <taxon>Fungi</taxon>
        <taxon>Dikarya</taxon>
        <taxon>Ascomycota</taxon>
        <taxon>Pezizomycotina</taxon>
        <taxon>Sordariomycetes</taxon>
        <taxon>Sordariomycetidae</taxon>
        <taxon>Calosphaeriales</taxon>
        <taxon>Pleurostomataceae</taxon>
        <taxon>Pleurostoma</taxon>
    </lineage>
</organism>
<feature type="compositionally biased region" description="Basic and acidic residues" evidence="4">
    <location>
        <begin position="119"/>
        <end position="128"/>
    </location>
</feature>
<dbReference type="PANTHER" id="PTHR14150:SF12">
    <property type="entry name" value="U3 SMALL NUCLEOLAR RNA-ASSOCIATED PROTEIN 14 HOMOLOG A"/>
    <property type="match status" value="1"/>
</dbReference>
<feature type="compositionally biased region" description="Basic and acidic residues" evidence="4">
    <location>
        <begin position="430"/>
        <end position="445"/>
    </location>
</feature>